<protein>
    <submittedName>
        <fullName evidence="1">Uncharacterized protein</fullName>
    </submittedName>
</protein>
<dbReference type="OrthoDB" id="4637897at2"/>
<organism evidence="1 2">
    <name type="scientific">Mycolicibacterium wolinskyi</name>
    <dbReference type="NCBI Taxonomy" id="59750"/>
    <lineage>
        <taxon>Bacteria</taxon>
        <taxon>Bacillati</taxon>
        <taxon>Actinomycetota</taxon>
        <taxon>Actinomycetes</taxon>
        <taxon>Mycobacteriales</taxon>
        <taxon>Mycobacteriaceae</taxon>
        <taxon>Mycolicibacterium</taxon>
    </lineage>
</organism>
<gene>
    <name evidence="1" type="ORF">AWC31_09175</name>
</gene>
<name>A0A1X2ES88_9MYCO</name>
<accession>A0A1X2ES88</accession>
<evidence type="ECO:0000313" key="2">
    <source>
        <dbReference type="Proteomes" id="UP000193964"/>
    </source>
</evidence>
<dbReference type="AlphaFoldDB" id="A0A1X2ES88"/>
<evidence type="ECO:0000313" key="1">
    <source>
        <dbReference type="EMBL" id="ORX09120.1"/>
    </source>
</evidence>
<dbReference type="EMBL" id="LQQA01000034">
    <property type="protein sequence ID" value="ORX09120.1"/>
    <property type="molecule type" value="Genomic_DNA"/>
</dbReference>
<dbReference type="Proteomes" id="UP000193964">
    <property type="component" value="Unassembled WGS sequence"/>
</dbReference>
<proteinExistence type="predicted"/>
<comment type="caution">
    <text evidence="1">The sequence shown here is derived from an EMBL/GenBank/DDBJ whole genome shotgun (WGS) entry which is preliminary data.</text>
</comment>
<sequence>MRTPKEIERLVTVAAKNSTGAPRVELFRALDGVTLFYDASEREIDGRRMLSTPLRRLDDGSSAMMVYTSRRHSDLPERFAGAEWAELLRIAHEAVRPDWLVIVNRNNDTVGIPQDQLAGIAAYLNEWKAKHIEMQAAADDLEKVISDAVHSDPGAWYEPALLRLRGRELYLHLTNGVSPNGQPSIRTSAAAGRPGWILTYTTRTRPGVRYGRIVWEQLVKIIKNNEEMPGVRVVNDNDDWILLGRDEI</sequence>
<reference evidence="1 2" key="1">
    <citation type="submission" date="2016-01" db="EMBL/GenBank/DDBJ databases">
        <title>The new phylogeny of the genus Mycobacterium.</title>
        <authorList>
            <person name="Tarcisio F."/>
            <person name="Conor M."/>
            <person name="Antonella G."/>
            <person name="Elisabetta G."/>
            <person name="Giulia F.S."/>
            <person name="Sara T."/>
            <person name="Anna F."/>
            <person name="Clotilde B."/>
            <person name="Roberto B."/>
            <person name="Veronica D.S."/>
            <person name="Fabio R."/>
            <person name="Monica P."/>
            <person name="Olivier J."/>
            <person name="Enrico T."/>
            <person name="Nicola S."/>
        </authorList>
    </citation>
    <scope>NUCLEOTIDE SEQUENCE [LARGE SCALE GENOMIC DNA]</scope>
    <source>
        <strain evidence="1 2">ATCC 700010</strain>
    </source>
</reference>
<dbReference type="RefSeq" id="WP_085150037.1">
    <property type="nucleotide sequence ID" value="NZ_LQQA01000034.1"/>
</dbReference>